<sequence>MKHLLLLFLLVGITQVSIARQDSTKVYKKRVLENTEVDLLMSYYTQEGEHSPVSGGIGTESLDNITPTIVINLPLNDDDVLTIDAGLSAYTSASSSNINPFNNSGASRGGDDDDDEEEHEDEDRVSVPGEVTGSPWVASSGASRSDVLASISATYTHSSDDRNFIWGSHLSFSNEYDYSSIGFGGNLARLFNEKNTELSLKGQVYLDAWRPIYPTELHEYDRYGDNFLSSGYFEGVPVRDETGAESTGYKPIKFNPVSGKNRNSYSLSLSFSQILSKKLQASVFLDVVYQEGLLATPYHRIYFADRPNYYIGTASDIPNYTTTKNTGVYRLSDDIERLPDTRVKVPVGTRINYYINETFKLRTYYRYYFDDWGINSHTASLEIPVKLSQSLSIIPTYRFYTQTAADYFAPFESHLSTEEFYTSDYDLSDFHSNQYGIGLSYTDIFTNLKIFKLGMKNLDVRYNHYNRSDGLKANIISFGVKFILDKK</sequence>
<dbReference type="InterPro" id="IPR021953">
    <property type="entry name" value="DUF3570"/>
</dbReference>
<feature type="chain" id="PRO_5041233595" evidence="2">
    <location>
        <begin position="20"/>
        <end position="487"/>
    </location>
</feature>
<protein>
    <submittedName>
        <fullName evidence="3">DUF3570 domain-containing protein</fullName>
    </submittedName>
</protein>
<dbReference type="Proteomes" id="UP001163821">
    <property type="component" value="Unassembled WGS sequence"/>
</dbReference>
<feature type="compositionally biased region" description="Acidic residues" evidence="1">
    <location>
        <begin position="111"/>
        <end position="123"/>
    </location>
</feature>
<keyword evidence="2" id="KW-0732">Signal</keyword>
<accession>A0AA41YAK9</accession>
<evidence type="ECO:0000313" key="3">
    <source>
        <dbReference type="EMBL" id="MCW0482350.1"/>
    </source>
</evidence>
<evidence type="ECO:0000313" key="4">
    <source>
        <dbReference type="Proteomes" id="UP001163821"/>
    </source>
</evidence>
<dbReference type="RefSeq" id="WP_282590953.1">
    <property type="nucleotide sequence ID" value="NZ_JAPAAF010000006.1"/>
</dbReference>
<proteinExistence type="predicted"/>
<feature type="region of interest" description="Disordered" evidence="1">
    <location>
        <begin position="98"/>
        <end position="140"/>
    </location>
</feature>
<dbReference type="EMBL" id="JAPAAF010000006">
    <property type="protein sequence ID" value="MCW0482350.1"/>
    <property type="molecule type" value="Genomic_DNA"/>
</dbReference>
<reference evidence="3" key="1">
    <citation type="submission" date="2022-10" db="EMBL/GenBank/DDBJ databases">
        <title>Gaoshiqiia sediminis gen. nov., sp. nov., isolated from coastal sediment.</title>
        <authorList>
            <person name="Yu W.X."/>
            <person name="Mu D.S."/>
            <person name="Du J.Z."/>
            <person name="Liang Y.Q."/>
        </authorList>
    </citation>
    <scope>NUCLEOTIDE SEQUENCE</scope>
    <source>
        <strain evidence="3">A06</strain>
    </source>
</reference>
<keyword evidence="4" id="KW-1185">Reference proteome</keyword>
<evidence type="ECO:0000256" key="1">
    <source>
        <dbReference type="SAM" id="MobiDB-lite"/>
    </source>
</evidence>
<evidence type="ECO:0000256" key="2">
    <source>
        <dbReference type="SAM" id="SignalP"/>
    </source>
</evidence>
<organism evidence="3 4">
    <name type="scientific">Gaoshiqia sediminis</name>
    <dbReference type="NCBI Taxonomy" id="2986998"/>
    <lineage>
        <taxon>Bacteria</taxon>
        <taxon>Pseudomonadati</taxon>
        <taxon>Bacteroidota</taxon>
        <taxon>Bacteroidia</taxon>
        <taxon>Marinilabiliales</taxon>
        <taxon>Prolixibacteraceae</taxon>
        <taxon>Gaoshiqia</taxon>
    </lineage>
</organism>
<gene>
    <name evidence="3" type="ORF">N2K84_06390</name>
</gene>
<feature type="signal peptide" evidence="2">
    <location>
        <begin position="1"/>
        <end position="19"/>
    </location>
</feature>
<comment type="caution">
    <text evidence="3">The sequence shown here is derived from an EMBL/GenBank/DDBJ whole genome shotgun (WGS) entry which is preliminary data.</text>
</comment>
<dbReference type="AlphaFoldDB" id="A0AA41YAK9"/>
<dbReference type="Pfam" id="PF12094">
    <property type="entry name" value="DUF3570"/>
    <property type="match status" value="1"/>
</dbReference>
<name>A0AA41YAK9_9BACT</name>